<dbReference type="Proteomes" id="UP001150062">
    <property type="component" value="Unassembled WGS sequence"/>
</dbReference>
<evidence type="ECO:0000256" key="1">
    <source>
        <dbReference type="ARBA" id="ARBA00022723"/>
    </source>
</evidence>
<keyword evidence="4" id="KW-0862">Zinc</keyword>
<evidence type="ECO:0000313" key="8">
    <source>
        <dbReference type="EMBL" id="KAJ6228375.1"/>
    </source>
</evidence>
<sequence length="267" mass="31386">MSTKFDPFRTFKFVQNEEKKRFDPFHHEVEKPNKNETKTPSQPMFKFLRVLDEKPKKTLKQRLKNDYTVTDPSSDSELEDRRITKELQEGKKGKTYSNFDFFKEKDNNDNFVKDEVDLMGIGKHCSSESCNRLDFLPVKCDYCSKFFCPSHSSPLSHKCESYVYTEKKIVECPICSKDVQINENDAVDVIMNRHISSGCKSHLYQLTQKRDVYTCSHKNCKRKEYFPIVCSSCGENFCLNHRISSAHKCTHKPKNKRKHTHKKKAKK</sequence>
<dbReference type="SUPFAM" id="SSF118310">
    <property type="entry name" value="AN1-like Zinc finger"/>
    <property type="match status" value="2"/>
</dbReference>
<feature type="region of interest" description="Disordered" evidence="6">
    <location>
        <begin position="23"/>
        <end position="43"/>
    </location>
</feature>
<name>A0ABQ8X7T8_9EUKA</name>
<evidence type="ECO:0000313" key="9">
    <source>
        <dbReference type="Proteomes" id="UP001150062"/>
    </source>
</evidence>
<dbReference type="Pfam" id="PF01428">
    <property type="entry name" value="zf-AN1"/>
    <property type="match status" value="2"/>
</dbReference>
<organism evidence="8 9">
    <name type="scientific">Anaeramoeba flamelloides</name>
    <dbReference type="NCBI Taxonomy" id="1746091"/>
    <lineage>
        <taxon>Eukaryota</taxon>
        <taxon>Metamonada</taxon>
        <taxon>Anaeramoebidae</taxon>
        <taxon>Anaeramoeba</taxon>
    </lineage>
</organism>
<dbReference type="PROSITE" id="PS51039">
    <property type="entry name" value="ZF_AN1"/>
    <property type="match status" value="2"/>
</dbReference>
<evidence type="ECO:0000256" key="4">
    <source>
        <dbReference type="ARBA" id="ARBA00022833"/>
    </source>
</evidence>
<dbReference type="PANTHER" id="PTHR14677:SF20">
    <property type="entry name" value="ZINC FINGER AN1-TYPE CONTAINING 2A-RELATED"/>
    <property type="match status" value="1"/>
</dbReference>
<evidence type="ECO:0000256" key="2">
    <source>
        <dbReference type="ARBA" id="ARBA00022737"/>
    </source>
</evidence>
<dbReference type="SMART" id="SM00154">
    <property type="entry name" value="ZnF_AN1"/>
    <property type="match status" value="2"/>
</dbReference>
<evidence type="ECO:0000256" key="3">
    <source>
        <dbReference type="ARBA" id="ARBA00022771"/>
    </source>
</evidence>
<dbReference type="EMBL" id="JAOAOG010000328">
    <property type="protein sequence ID" value="KAJ6228375.1"/>
    <property type="molecule type" value="Genomic_DNA"/>
</dbReference>
<keyword evidence="3 5" id="KW-0863">Zinc-finger</keyword>
<keyword evidence="9" id="KW-1185">Reference proteome</keyword>
<keyword evidence="2" id="KW-0677">Repeat</keyword>
<proteinExistence type="predicted"/>
<feature type="compositionally biased region" description="Basic and acidic residues" evidence="6">
    <location>
        <begin position="23"/>
        <end position="37"/>
    </location>
</feature>
<gene>
    <name evidence="8" type="ORF">M0813_08915</name>
</gene>
<feature type="domain" description="AN1-type" evidence="7">
    <location>
        <begin position="119"/>
        <end position="167"/>
    </location>
</feature>
<evidence type="ECO:0000256" key="6">
    <source>
        <dbReference type="SAM" id="MobiDB-lite"/>
    </source>
</evidence>
<comment type="caution">
    <text evidence="8">The sequence shown here is derived from an EMBL/GenBank/DDBJ whole genome shotgun (WGS) entry which is preliminary data.</text>
</comment>
<accession>A0ABQ8X7T8</accession>
<feature type="domain" description="AN1-type" evidence="7">
    <location>
        <begin position="209"/>
        <end position="257"/>
    </location>
</feature>
<evidence type="ECO:0000259" key="7">
    <source>
        <dbReference type="PROSITE" id="PS51039"/>
    </source>
</evidence>
<protein>
    <submittedName>
        <fullName evidence="8">Zinc finger protein</fullName>
    </submittedName>
</protein>
<dbReference type="Pfam" id="PF25403">
    <property type="entry name" value="zf-C2H2_ZFAND2"/>
    <property type="match status" value="1"/>
</dbReference>
<reference evidence="8" key="1">
    <citation type="submission" date="2022-08" db="EMBL/GenBank/DDBJ databases">
        <title>Novel sulfate-reducing endosymbionts in the free-living metamonad Anaeramoeba.</title>
        <authorList>
            <person name="Jerlstrom-Hultqvist J."/>
            <person name="Cepicka I."/>
            <person name="Gallot-Lavallee L."/>
            <person name="Salas-Leiva D."/>
            <person name="Curtis B.A."/>
            <person name="Zahonova K."/>
            <person name="Pipaliya S."/>
            <person name="Dacks J."/>
            <person name="Roger A.J."/>
        </authorList>
    </citation>
    <scope>NUCLEOTIDE SEQUENCE</scope>
    <source>
        <strain evidence="8">Schooner1</strain>
    </source>
</reference>
<evidence type="ECO:0000256" key="5">
    <source>
        <dbReference type="PROSITE-ProRule" id="PRU00449"/>
    </source>
</evidence>
<dbReference type="InterPro" id="IPR000058">
    <property type="entry name" value="Znf_AN1"/>
</dbReference>
<dbReference type="Gene3D" id="4.10.1110.10">
    <property type="entry name" value="AN1-like Zinc finger"/>
    <property type="match status" value="2"/>
</dbReference>
<keyword evidence="1" id="KW-0479">Metal-binding</keyword>
<dbReference type="InterPro" id="IPR057357">
    <property type="entry name" value="Znf-C2H2_ZFAND2A/B"/>
</dbReference>
<dbReference type="InterPro" id="IPR035896">
    <property type="entry name" value="AN1-like_Znf"/>
</dbReference>
<dbReference type="PANTHER" id="PTHR14677">
    <property type="entry name" value="ARSENITE INDUCUBLE RNA ASSOCIATED PROTEIN AIP-1-RELATED"/>
    <property type="match status" value="1"/>
</dbReference>